<name>A0A915HP09_ROMCU</name>
<accession>A0A915HP09</accession>
<keyword evidence="1" id="KW-1185">Reference proteome</keyword>
<proteinExistence type="predicted"/>
<protein>
    <submittedName>
        <fullName evidence="2">Ribosomal protein S18</fullName>
    </submittedName>
</protein>
<evidence type="ECO:0000313" key="2">
    <source>
        <dbReference type="WBParaSite" id="nRc.2.0.1.t03215-RA"/>
    </source>
</evidence>
<reference evidence="2" key="1">
    <citation type="submission" date="2022-11" db="UniProtKB">
        <authorList>
            <consortium name="WormBaseParasite"/>
        </authorList>
    </citation>
    <scope>IDENTIFICATION</scope>
</reference>
<sequence length="148" mass="17439">TPKPFFDNFKPKFWAKNSLWPESTIKNRIVLLNPQANFEKLSIFPSKIDNSTVYPNQSINFSKNRQFVPEQFGDDQSTLSVLFIDWSKFAKLRPQSKFRPIKSRKMNAQYFSPRKRRRGAKKITVAEFRLKISNNFSSLIRLASKFEI</sequence>
<dbReference type="WBParaSite" id="nRc.2.0.1.t03215-RA">
    <property type="protein sequence ID" value="nRc.2.0.1.t03215-RA"/>
    <property type="gene ID" value="nRc.2.0.1.g03215"/>
</dbReference>
<organism evidence="1 2">
    <name type="scientific">Romanomermis culicivorax</name>
    <name type="common">Nematode worm</name>
    <dbReference type="NCBI Taxonomy" id="13658"/>
    <lineage>
        <taxon>Eukaryota</taxon>
        <taxon>Metazoa</taxon>
        <taxon>Ecdysozoa</taxon>
        <taxon>Nematoda</taxon>
        <taxon>Enoplea</taxon>
        <taxon>Dorylaimia</taxon>
        <taxon>Mermithida</taxon>
        <taxon>Mermithoidea</taxon>
        <taxon>Mermithidae</taxon>
        <taxon>Romanomermis</taxon>
    </lineage>
</organism>
<dbReference type="Proteomes" id="UP000887565">
    <property type="component" value="Unplaced"/>
</dbReference>
<dbReference type="AlphaFoldDB" id="A0A915HP09"/>
<evidence type="ECO:0000313" key="1">
    <source>
        <dbReference type="Proteomes" id="UP000887565"/>
    </source>
</evidence>